<dbReference type="Pfam" id="PF02515">
    <property type="entry name" value="CoA_transf_3"/>
    <property type="match status" value="1"/>
</dbReference>
<evidence type="ECO:0000256" key="1">
    <source>
        <dbReference type="SAM" id="MobiDB-lite"/>
    </source>
</evidence>
<feature type="region of interest" description="Disordered" evidence="1">
    <location>
        <begin position="331"/>
        <end position="350"/>
    </location>
</feature>
<dbReference type="GO" id="GO:0016740">
    <property type="term" value="F:transferase activity"/>
    <property type="evidence" value="ECO:0007669"/>
    <property type="project" value="UniProtKB-KW"/>
</dbReference>
<dbReference type="SUPFAM" id="SSF89796">
    <property type="entry name" value="CoA-transferase family III (CaiB/BaiF)"/>
    <property type="match status" value="1"/>
</dbReference>
<comment type="caution">
    <text evidence="2">The sequence shown here is derived from an EMBL/GenBank/DDBJ whole genome shotgun (WGS) entry which is preliminary data.</text>
</comment>
<dbReference type="RefSeq" id="WP_203731703.1">
    <property type="nucleotide sequence ID" value="NZ_BAAATX010000021.1"/>
</dbReference>
<proteinExistence type="predicted"/>
<dbReference type="InterPro" id="IPR023606">
    <property type="entry name" value="CoA-Trfase_III_dom_1_sf"/>
</dbReference>
<protein>
    <submittedName>
        <fullName evidence="2">CoA transferase</fullName>
    </submittedName>
</protein>
<dbReference type="Gene3D" id="3.40.50.10540">
    <property type="entry name" value="Crotonobetainyl-coa:carnitine coa-transferase, domain 1"/>
    <property type="match status" value="1"/>
</dbReference>
<sequence length="358" mass="37632">MSGPLAGIRVVELAGLAPAPFGCMILADLGADVILIDRPGGQGIAPPPGPLQRGRRSLVLDLKTEAGVTDLRRLIERADVLVEGYRPGVAERLGFGPQDTEKINPRLVYARMTGWGQDGPLAARAGHDIDYIAIAGALEPIGRAGAPPHAPLNLIGDFAGGGMLMTVGILAALLERERSGRGQVVDAAMVDGSALLMTFIHGMNAAGLWPFPRGENMLDGGSPFYDTYRTSDGGFLAVGALEPPFYAALLTGLGLDTEDLPSQHDRDGWPVLRQRFAEVIGSRTRDDWAAVFAGSDACVAPVLSPAEAPDHPHNRARNAFVEVGGIVQPAPAPRFGRTPPPTPAPVTESTVDEVLGSW</sequence>
<reference evidence="2 3" key="1">
    <citation type="submission" date="2021-01" db="EMBL/GenBank/DDBJ databases">
        <title>Whole genome shotgun sequence of Actinoplanes durhamensis NBRC 14914.</title>
        <authorList>
            <person name="Komaki H."/>
            <person name="Tamura T."/>
        </authorList>
    </citation>
    <scope>NUCLEOTIDE SEQUENCE [LARGE SCALE GENOMIC DNA]</scope>
    <source>
        <strain evidence="2 3">NBRC 14914</strain>
    </source>
</reference>
<name>A0ABQ3Z4J2_9ACTN</name>
<organism evidence="2 3">
    <name type="scientific">Paractinoplanes durhamensis</name>
    <dbReference type="NCBI Taxonomy" id="113563"/>
    <lineage>
        <taxon>Bacteria</taxon>
        <taxon>Bacillati</taxon>
        <taxon>Actinomycetota</taxon>
        <taxon>Actinomycetes</taxon>
        <taxon>Micromonosporales</taxon>
        <taxon>Micromonosporaceae</taxon>
        <taxon>Paractinoplanes</taxon>
    </lineage>
</organism>
<dbReference type="InterPro" id="IPR044855">
    <property type="entry name" value="CoA-Trfase_III_dom3_sf"/>
</dbReference>
<evidence type="ECO:0000313" key="2">
    <source>
        <dbReference type="EMBL" id="GIE04716.1"/>
    </source>
</evidence>
<dbReference type="InterPro" id="IPR050509">
    <property type="entry name" value="CoA-transferase_III"/>
</dbReference>
<dbReference type="Gene3D" id="3.30.1540.10">
    <property type="entry name" value="formyl-coa transferase, domain 3"/>
    <property type="match status" value="1"/>
</dbReference>
<dbReference type="Proteomes" id="UP000637628">
    <property type="component" value="Unassembled WGS sequence"/>
</dbReference>
<dbReference type="InterPro" id="IPR003673">
    <property type="entry name" value="CoA-Trfase_fam_III"/>
</dbReference>
<evidence type="ECO:0000313" key="3">
    <source>
        <dbReference type="Proteomes" id="UP000637628"/>
    </source>
</evidence>
<dbReference type="EMBL" id="BOML01000049">
    <property type="protein sequence ID" value="GIE04716.1"/>
    <property type="molecule type" value="Genomic_DNA"/>
</dbReference>
<dbReference type="PANTHER" id="PTHR48228">
    <property type="entry name" value="SUCCINYL-COA--D-CITRAMALATE COA-TRANSFERASE"/>
    <property type="match status" value="1"/>
</dbReference>
<dbReference type="PANTHER" id="PTHR48228:SF5">
    <property type="entry name" value="ALPHA-METHYLACYL-COA RACEMASE"/>
    <property type="match status" value="1"/>
</dbReference>
<keyword evidence="3" id="KW-1185">Reference proteome</keyword>
<keyword evidence="2" id="KW-0808">Transferase</keyword>
<gene>
    <name evidence="2" type="primary">mcr</name>
    <name evidence="2" type="ORF">Adu01nite_60660</name>
</gene>
<accession>A0ABQ3Z4J2</accession>